<organism evidence="9 10">
    <name type="scientific">Saccharomyces mikatae IFO 1815</name>
    <dbReference type="NCBI Taxonomy" id="226126"/>
    <lineage>
        <taxon>Eukaryota</taxon>
        <taxon>Fungi</taxon>
        <taxon>Dikarya</taxon>
        <taxon>Ascomycota</taxon>
        <taxon>Saccharomycotina</taxon>
        <taxon>Saccharomycetes</taxon>
        <taxon>Saccharomycetales</taxon>
        <taxon>Saccharomycetaceae</taxon>
        <taxon>Saccharomyces</taxon>
    </lineage>
</organism>
<dbReference type="AlphaFoldDB" id="A0AA35NHK7"/>
<evidence type="ECO:0000256" key="3">
    <source>
        <dbReference type="ARBA" id="ARBA00023187"/>
    </source>
</evidence>
<evidence type="ECO:0000256" key="6">
    <source>
        <dbReference type="SAM" id="MobiDB-lite"/>
    </source>
</evidence>
<keyword evidence="2" id="KW-0507">mRNA processing</keyword>
<feature type="domain" description="Pre-mRNA-splicing factor 3" evidence="8">
    <location>
        <begin position="67"/>
        <end position="317"/>
    </location>
</feature>
<reference evidence="9" key="1">
    <citation type="submission" date="2022-10" db="EMBL/GenBank/DDBJ databases">
        <authorList>
            <person name="Byrne P K."/>
        </authorList>
    </citation>
    <scope>NUCLEOTIDE SEQUENCE</scope>
    <source>
        <strain evidence="9">IFO1815</strain>
    </source>
</reference>
<keyword evidence="5" id="KW-0175">Coiled coil</keyword>
<dbReference type="GO" id="GO:0000398">
    <property type="term" value="P:mRNA splicing, via spliceosome"/>
    <property type="evidence" value="ECO:0007669"/>
    <property type="project" value="InterPro"/>
</dbReference>
<dbReference type="CDD" id="cd24140">
    <property type="entry name" value="Prp3_C-like"/>
    <property type="match status" value="1"/>
</dbReference>
<evidence type="ECO:0000313" key="9">
    <source>
        <dbReference type="EMBL" id="CAI4038325.1"/>
    </source>
</evidence>
<keyword evidence="3" id="KW-0508">mRNA splicing</keyword>
<evidence type="ECO:0000256" key="1">
    <source>
        <dbReference type="ARBA" id="ARBA00004123"/>
    </source>
</evidence>
<dbReference type="RefSeq" id="XP_056081440.1">
    <property type="nucleotide sequence ID" value="XM_056221672.1"/>
</dbReference>
<keyword evidence="4" id="KW-0539">Nucleus</keyword>
<evidence type="ECO:0000256" key="2">
    <source>
        <dbReference type="ARBA" id="ARBA00022664"/>
    </source>
</evidence>
<dbReference type="GeneID" id="80917536"/>
<comment type="subcellular location">
    <subcellularLocation>
        <location evidence="1">Nucleus</location>
    </subcellularLocation>
</comment>
<feature type="compositionally biased region" description="Polar residues" evidence="6">
    <location>
        <begin position="1"/>
        <end position="18"/>
    </location>
</feature>
<dbReference type="GO" id="GO:0046540">
    <property type="term" value="C:U4/U6 x U5 tri-snRNP complex"/>
    <property type="evidence" value="ECO:0007669"/>
    <property type="project" value="InterPro"/>
</dbReference>
<dbReference type="Proteomes" id="UP001161438">
    <property type="component" value="Chromosome 4"/>
</dbReference>
<proteinExistence type="predicted"/>
<evidence type="ECO:0000256" key="4">
    <source>
        <dbReference type="ARBA" id="ARBA00023242"/>
    </source>
</evidence>
<feature type="compositionally biased region" description="Basic and acidic residues" evidence="6">
    <location>
        <begin position="26"/>
        <end position="40"/>
    </location>
</feature>
<feature type="domain" description="Small nuclear ribonucleoprotein Prp3 C-terminal" evidence="7">
    <location>
        <begin position="340"/>
        <end position="465"/>
    </location>
</feature>
<dbReference type="InterPro" id="IPR027104">
    <property type="entry name" value="Prp3"/>
</dbReference>
<keyword evidence="10" id="KW-1185">Reference proteome</keyword>
<protein>
    <submittedName>
        <fullName evidence="9">Uncharacterized protein</fullName>
    </submittedName>
</protein>
<name>A0AA35NHK7_SACMI</name>
<dbReference type="PANTHER" id="PTHR14212:SF0">
    <property type="entry name" value="U4_U6 SMALL NUCLEAR RIBONUCLEOPROTEIN PRP3"/>
    <property type="match status" value="1"/>
</dbReference>
<feature type="region of interest" description="Disordered" evidence="6">
    <location>
        <begin position="1"/>
        <end position="40"/>
    </location>
</feature>
<dbReference type="Pfam" id="PF08572">
    <property type="entry name" value="PRP3"/>
    <property type="match status" value="1"/>
</dbReference>
<dbReference type="InterPro" id="IPR013881">
    <property type="entry name" value="Pre-mRNA_splic_Prp3_dom"/>
</dbReference>
<sequence length="469" mass="55754">MAQRNTLKNDSQNPQNTPYYEPSFSQREKTSDGEGAFKGRGLKTEIHSALKSSNFNLIRRNYQTGDNPYLSDLRGSNQSNTLNRRYERGLKFYRKGEISKRIAQERELQRLQEEKESEIKSKWEEEEREEEKLIQSGDLPNLELREDRFLLDLSKFENYYKTNHGHEWWDIVYLNENNEIMEKYTMKSTSPDEEEVASGIGDDEDDDDDVHPSIRYVAHPLPEKINEAKVSIKAYLTQHERKKIRRNRRRMIREAREVKIKLGLLPKPGPKVKLSNMMSVYENDQNITDPTAWEKEVKEQVNIRKRKHLEDNEKRHEEAIKRRKETQNVKAEKPSLYYCKVFQFKNLQNPKIRFKLKMNSKELFLKGLCLRIRDDGPGIIIVVGDEKACKFYENLVMRRIKWNEDFELHTSNEDVKMNMHDNSVTKTWEGYLKDCKFKGWFMKVCDDQDSLLRTLGQFDSEHFYSPVQT</sequence>
<dbReference type="PANTHER" id="PTHR14212">
    <property type="entry name" value="U4/U6-ASSOCIATED RNA SPLICING FACTOR-RELATED"/>
    <property type="match status" value="1"/>
</dbReference>
<evidence type="ECO:0000259" key="8">
    <source>
        <dbReference type="Pfam" id="PF08572"/>
    </source>
</evidence>
<dbReference type="Pfam" id="PF06544">
    <property type="entry name" value="Prp3_C"/>
    <property type="match status" value="1"/>
</dbReference>
<feature type="compositionally biased region" description="Acidic residues" evidence="6">
    <location>
        <begin position="191"/>
        <end position="208"/>
    </location>
</feature>
<gene>
    <name evidence="9" type="primary">SMKI04G6690</name>
    <name evidence="9" type="ORF">SMKI_04G6690</name>
</gene>
<accession>A0AA35NHK7</accession>
<evidence type="ECO:0000313" key="10">
    <source>
        <dbReference type="Proteomes" id="UP001161438"/>
    </source>
</evidence>
<feature type="coiled-coil region" evidence="5">
    <location>
        <begin position="94"/>
        <end position="128"/>
    </location>
</feature>
<dbReference type="EMBL" id="OX365760">
    <property type="protein sequence ID" value="CAI4038325.1"/>
    <property type="molecule type" value="Genomic_DNA"/>
</dbReference>
<feature type="region of interest" description="Disordered" evidence="6">
    <location>
        <begin position="187"/>
        <end position="208"/>
    </location>
</feature>
<evidence type="ECO:0000256" key="5">
    <source>
        <dbReference type="SAM" id="Coils"/>
    </source>
</evidence>
<evidence type="ECO:0000259" key="7">
    <source>
        <dbReference type="Pfam" id="PF06544"/>
    </source>
</evidence>
<dbReference type="InterPro" id="IPR010541">
    <property type="entry name" value="Prp3_C"/>
</dbReference>